<gene>
    <name evidence="1" type="ORF">AB0763_07825</name>
</gene>
<name>A0AB39HDL3_9VIBR</name>
<organism evidence="1">
    <name type="scientific">Vibrio sp. HB236076</name>
    <dbReference type="NCBI Taxonomy" id="3232307"/>
    <lineage>
        <taxon>Bacteria</taxon>
        <taxon>Pseudomonadati</taxon>
        <taxon>Pseudomonadota</taxon>
        <taxon>Gammaproteobacteria</taxon>
        <taxon>Vibrionales</taxon>
        <taxon>Vibrionaceae</taxon>
        <taxon>Vibrio</taxon>
    </lineage>
</organism>
<dbReference type="RefSeq" id="WP_306100192.1">
    <property type="nucleotide sequence ID" value="NZ_CP162601.1"/>
</dbReference>
<reference evidence="1" key="1">
    <citation type="submission" date="2024-07" db="EMBL/GenBank/DDBJ databases">
        <title>Genome Analysis of a Potential Novel Vibrio Species Secreting pH- and Thermo-stable Alginate Lyase and its Application in Producing Alginate Oligosaccharides.</title>
        <authorList>
            <person name="Huang H."/>
            <person name="Bao K."/>
        </authorList>
    </citation>
    <scope>NUCLEOTIDE SEQUENCE</scope>
    <source>
        <strain evidence="1">HB236076</strain>
    </source>
</reference>
<sequence length="124" mass="14299">MTFATTPSVSYEMAHENHCHVQLVCQLAELSHHQQWVFFTAQCPRPAAKLLAQHQIRCDRVVHLSPSQYDSEFQVAIKAIESHTASAIVVSERLNENDKQQLQQRGALHHCQVFFLHDLYRSLH</sequence>
<dbReference type="KEGG" id="vih:AB0763_07825"/>
<dbReference type="EMBL" id="CP162601">
    <property type="protein sequence ID" value="XDK24135.1"/>
    <property type="molecule type" value="Genomic_DNA"/>
</dbReference>
<accession>A0AB39HDL3</accession>
<dbReference type="Gene3D" id="3.40.50.300">
    <property type="entry name" value="P-loop containing nucleotide triphosphate hydrolases"/>
    <property type="match status" value="1"/>
</dbReference>
<dbReference type="AlphaFoldDB" id="A0AB39HDL3"/>
<dbReference type="InterPro" id="IPR027417">
    <property type="entry name" value="P-loop_NTPase"/>
</dbReference>
<proteinExistence type="predicted"/>
<evidence type="ECO:0000313" key="1">
    <source>
        <dbReference type="EMBL" id="XDK24135.1"/>
    </source>
</evidence>
<protein>
    <submittedName>
        <fullName evidence="1">Uncharacterized protein</fullName>
    </submittedName>
</protein>
<dbReference type="SUPFAM" id="SSF52540">
    <property type="entry name" value="P-loop containing nucleoside triphosphate hydrolases"/>
    <property type="match status" value="1"/>
</dbReference>